<evidence type="ECO:0000313" key="3">
    <source>
        <dbReference type="Proteomes" id="UP001175227"/>
    </source>
</evidence>
<accession>A0AA39NFV6</accession>
<dbReference type="Proteomes" id="UP001175227">
    <property type="component" value="Unassembled WGS sequence"/>
</dbReference>
<protein>
    <submittedName>
        <fullName evidence="2">Uncharacterized protein</fullName>
    </submittedName>
</protein>
<feature type="region of interest" description="Disordered" evidence="1">
    <location>
        <begin position="328"/>
        <end position="365"/>
    </location>
</feature>
<feature type="compositionally biased region" description="Basic residues" evidence="1">
    <location>
        <begin position="348"/>
        <end position="359"/>
    </location>
</feature>
<evidence type="ECO:0000256" key="1">
    <source>
        <dbReference type="SAM" id="MobiDB-lite"/>
    </source>
</evidence>
<dbReference type="EMBL" id="JAUEPR010000096">
    <property type="protein sequence ID" value="KAK0464868.1"/>
    <property type="molecule type" value="Genomic_DNA"/>
</dbReference>
<evidence type="ECO:0000313" key="2">
    <source>
        <dbReference type="EMBL" id="KAK0464868.1"/>
    </source>
</evidence>
<keyword evidence="3" id="KW-1185">Reference proteome</keyword>
<gene>
    <name evidence="2" type="ORF">IW261DRAFT_1575104</name>
</gene>
<proteinExistence type="predicted"/>
<sequence length="692" mass="78673">MSVDTRYSFEEISKHPKVLLRNAKPGQPLKGWDGRLGAALDSQVLLVTPNASVLFQPPMGVTREITLRENCRYGQDDHLSWPQPYSAKRPHLGCIRKAPIDIRFQPLYGLPLRSHFEELNTCSAITGPGLWSCLKFAQFRGACDLVLRDIKTGTWNETHKSLIHTYQTYIEMFLEHIEGLPLVFERLKVSVAETQRLVLELQAIMDYVSVYHPRMIGASPRPPEDGQLAVRHLVGVFTMNHTVAQECFRVGIPVWLIYPLTSAPTVHIDALDEIQEPAPPFVALSKSHLRVRPVYFGSATDDDKYKAIETYTRSHLTMANPFLSSASLQAPSAPVPAKPSSTQERYKPYKRSNLSRRGKEKPSNKASWAKATFEVMTHSHLAPLINTWKLGLQRVDATKERPPCRAMGFALHRPELFIMVQTDAKFRLMITSWLQLRVGLLACFNDASYQPQLHSHQTWRTILQIDWLEQSQGYPSSSRARGEQVRRDQVAAFLEGCQGELTVKASVLDQRAQWRDKDSSSLSLEDIREILWELAEVNFRIEFQALDRKLCGNESICHQMLIGQCFPNGKANMLHRVSLGSANYGLAHSNWLECAPYLFAMCRCMQQWNNCPSSLSPSSNQKGGYSESEVEVIEQEMAYFYAESFFMKFGREPIFPRNLTHTPDVTYVPEQRERAQAAHPGCYLDISQWEGS</sequence>
<dbReference type="AlphaFoldDB" id="A0AA39NFV6"/>
<reference evidence="2" key="1">
    <citation type="submission" date="2023-06" db="EMBL/GenBank/DDBJ databases">
        <authorList>
            <consortium name="Lawrence Berkeley National Laboratory"/>
            <person name="Ahrendt S."/>
            <person name="Sahu N."/>
            <person name="Indic B."/>
            <person name="Wong-Bajracharya J."/>
            <person name="Merenyi Z."/>
            <person name="Ke H.-M."/>
            <person name="Monk M."/>
            <person name="Kocsube S."/>
            <person name="Drula E."/>
            <person name="Lipzen A."/>
            <person name="Balint B."/>
            <person name="Henrissat B."/>
            <person name="Andreopoulos B."/>
            <person name="Martin F.M."/>
            <person name="Harder C.B."/>
            <person name="Rigling D."/>
            <person name="Ford K.L."/>
            <person name="Foster G.D."/>
            <person name="Pangilinan J."/>
            <person name="Papanicolaou A."/>
            <person name="Barry K."/>
            <person name="LaButti K."/>
            <person name="Viragh M."/>
            <person name="Koriabine M."/>
            <person name="Yan M."/>
            <person name="Riley R."/>
            <person name="Champramary S."/>
            <person name="Plett K.L."/>
            <person name="Tsai I.J."/>
            <person name="Slot J."/>
            <person name="Sipos G."/>
            <person name="Plett J."/>
            <person name="Nagy L.G."/>
            <person name="Grigoriev I.V."/>
        </authorList>
    </citation>
    <scope>NUCLEOTIDE SEQUENCE</scope>
    <source>
        <strain evidence="2">ICMP 16352</strain>
    </source>
</reference>
<organism evidence="2 3">
    <name type="scientific">Armillaria novae-zelandiae</name>
    <dbReference type="NCBI Taxonomy" id="153914"/>
    <lineage>
        <taxon>Eukaryota</taxon>
        <taxon>Fungi</taxon>
        <taxon>Dikarya</taxon>
        <taxon>Basidiomycota</taxon>
        <taxon>Agaricomycotina</taxon>
        <taxon>Agaricomycetes</taxon>
        <taxon>Agaricomycetidae</taxon>
        <taxon>Agaricales</taxon>
        <taxon>Marasmiineae</taxon>
        <taxon>Physalacriaceae</taxon>
        <taxon>Armillaria</taxon>
    </lineage>
</organism>
<name>A0AA39NFV6_9AGAR</name>
<comment type="caution">
    <text evidence="2">The sequence shown here is derived from an EMBL/GenBank/DDBJ whole genome shotgun (WGS) entry which is preliminary data.</text>
</comment>